<reference evidence="4" key="1">
    <citation type="submission" date="2019-08" db="EMBL/GenBank/DDBJ databases">
        <authorList>
            <person name="Kucharzyk K."/>
            <person name="Murdoch R.W."/>
            <person name="Higgins S."/>
            <person name="Loffler F."/>
        </authorList>
    </citation>
    <scope>NUCLEOTIDE SEQUENCE</scope>
</reference>
<comment type="caution">
    <text evidence="4">The sequence shown here is derived from an EMBL/GenBank/DDBJ whole genome shotgun (WGS) entry which is preliminary data.</text>
</comment>
<dbReference type="PROSITE" id="PS51721">
    <property type="entry name" value="G_CP"/>
    <property type="match status" value="1"/>
</dbReference>
<dbReference type="InterPro" id="IPR023179">
    <property type="entry name" value="GTP-bd_ortho_bundle_sf"/>
</dbReference>
<evidence type="ECO:0000313" key="4">
    <source>
        <dbReference type="EMBL" id="MPL60391.1"/>
    </source>
</evidence>
<dbReference type="FunFam" id="3.40.50.300:FF:000590">
    <property type="entry name" value="Ribosome biogenesis GTPase A"/>
    <property type="match status" value="1"/>
</dbReference>
<name>A0A644T389_9ZZZZ</name>
<sequence>MDDNIKINWFPGHMAKANRMIQENLKLVDVVIELLDARIPVSSSNPMINSFALDKPRVVALNKADLAEPEWTEKWMVHFRNKGLQVVTIEAVTGKGAKTLIAKVEQAAAPKIEKLKAKGLNPRAVRAMILGIPNVGKSSLINRLLGTATVKTADKPGVTRGKQWIKISRNLELLDTPGVLWPKLEDPDVAFRLAVSGAINDEVYDLEKVMDKFILFLRNNYSSRLVERYNLKEPLPEDGTELLGLIGSKRGCLRSGGIIDYEKVNRIILNEFRGGKLGPFTLDKL</sequence>
<dbReference type="InterPro" id="IPR027417">
    <property type="entry name" value="P-loop_NTPase"/>
</dbReference>
<dbReference type="SUPFAM" id="SSF52540">
    <property type="entry name" value="P-loop containing nucleoside triphosphate hydrolases"/>
    <property type="match status" value="1"/>
</dbReference>
<dbReference type="InterPro" id="IPR006073">
    <property type="entry name" value="GTP-bd"/>
</dbReference>
<dbReference type="AlphaFoldDB" id="A0A644T389"/>
<dbReference type="Pfam" id="PF01926">
    <property type="entry name" value="MMR_HSR1"/>
    <property type="match status" value="1"/>
</dbReference>
<evidence type="ECO:0000259" key="3">
    <source>
        <dbReference type="PROSITE" id="PS51721"/>
    </source>
</evidence>
<dbReference type="Gene3D" id="1.10.1580.10">
    <property type="match status" value="1"/>
</dbReference>
<dbReference type="NCBIfam" id="TIGR03596">
    <property type="entry name" value="GTPase_YlqF"/>
    <property type="match status" value="1"/>
</dbReference>
<dbReference type="InterPro" id="IPR030378">
    <property type="entry name" value="G_CP_dom"/>
</dbReference>
<dbReference type="PANTHER" id="PTHR45782:SF4">
    <property type="entry name" value="MITOCHONDRIAL RIBOSOME-ASSOCIATED GTPASE 1"/>
    <property type="match status" value="1"/>
</dbReference>
<dbReference type="GO" id="GO:0003924">
    <property type="term" value="F:GTPase activity"/>
    <property type="evidence" value="ECO:0007669"/>
    <property type="project" value="TreeGrafter"/>
</dbReference>
<protein>
    <submittedName>
        <fullName evidence="4">Ribosome biogenesis GTPase A</fullName>
    </submittedName>
</protein>
<organism evidence="4">
    <name type="scientific">bioreactor metagenome</name>
    <dbReference type="NCBI Taxonomy" id="1076179"/>
    <lineage>
        <taxon>unclassified sequences</taxon>
        <taxon>metagenomes</taxon>
        <taxon>ecological metagenomes</taxon>
    </lineage>
</organism>
<keyword evidence="1" id="KW-0547">Nucleotide-binding</keyword>
<feature type="domain" description="CP-type G" evidence="3">
    <location>
        <begin position="17"/>
        <end position="182"/>
    </location>
</feature>
<dbReference type="Gene3D" id="3.40.50.300">
    <property type="entry name" value="P-loop containing nucleotide triphosphate hydrolases"/>
    <property type="match status" value="1"/>
</dbReference>
<dbReference type="PANTHER" id="PTHR45782">
    <property type="entry name" value="MITOCHONDRIAL RIBOSOME-ASSOCIATED GTPASE 1"/>
    <property type="match status" value="1"/>
</dbReference>
<proteinExistence type="predicted"/>
<dbReference type="GO" id="GO:0005525">
    <property type="term" value="F:GTP binding"/>
    <property type="evidence" value="ECO:0007669"/>
    <property type="project" value="UniProtKB-KW"/>
</dbReference>
<gene>
    <name evidence="4" type="primary">rbgA_1</name>
    <name evidence="4" type="ORF">SDC9_05952</name>
</gene>
<dbReference type="EMBL" id="VSSQ01000012">
    <property type="protein sequence ID" value="MPL60391.1"/>
    <property type="molecule type" value="Genomic_DNA"/>
</dbReference>
<dbReference type="PIRSF" id="PIRSF006230">
    <property type="entry name" value="MG442"/>
    <property type="match status" value="1"/>
</dbReference>
<evidence type="ECO:0000256" key="1">
    <source>
        <dbReference type="ARBA" id="ARBA00022741"/>
    </source>
</evidence>
<keyword evidence="2" id="KW-0342">GTP-binding</keyword>
<dbReference type="GO" id="GO:0006412">
    <property type="term" value="P:translation"/>
    <property type="evidence" value="ECO:0007669"/>
    <property type="project" value="TreeGrafter"/>
</dbReference>
<evidence type="ECO:0000256" key="2">
    <source>
        <dbReference type="ARBA" id="ARBA00023134"/>
    </source>
</evidence>
<dbReference type="InterPro" id="IPR016478">
    <property type="entry name" value="GTPase_MTG1"/>
</dbReference>
<dbReference type="InterPro" id="IPR019991">
    <property type="entry name" value="GTP-bd_ribosome_bgen"/>
</dbReference>
<dbReference type="CDD" id="cd01856">
    <property type="entry name" value="YlqF"/>
    <property type="match status" value="1"/>
</dbReference>
<accession>A0A644T389</accession>